<accession>A5E1W2</accession>
<keyword evidence="3" id="KW-1185">Reference proteome</keyword>
<sequence length="346" mass="39897">MHRFVLILTMSVFIFPAFINSLTLELRPTIAYSTLPLINERQHQYRNNNNNNNNTNLKNENGQSNGNNEKRIKAFEKFGLKEVTIIDSLMDLPLHLLQKNTQKIYKLTNQPSVIIHRSQLNIPLEKIGQLESMGSKRILDWIIITAKQISQASQNYVVTPYKIDIPLTHCLSNQFGDGGALDMQQTVSLTMKNTVDLTLSLNVILHSESLSIGWELTNLITMREIYTCFVPEMKVGQMWARVEVFETDVDLSIIEVNEEDEDDKNIFQKMKGKVLGKSRKNLLRMKLWKRVEKVRLFLGSGERVGNFIEISLEDKNRNRHIISCVTDERLLDCSRELTKMMSILVT</sequence>
<dbReference type="OrthoDB" id="4022836at2759"/>
<feature type="region of interest" description="Disordered" evidence="1">
    <location>
        <begin position="45"/>
        <end position="67"/>
    </location>
</feature>
<feature type="compositionally biased region" description="Low complexity" evidence="1">
    <location>
        <begin position="47"/>
        <end position="61"/>
    </location>
</feature>
<dbReference type="HOGENOM" id="CLU_801859_0_0_1"/>
<name>A5E1W2_LODEL</name>
<evidence type="ECO:0000256" key="1">
    <source>
        <dbReference type="SAM" id="MobiDB-lite"/>
    </source>
</evidence>
<proteinExistence type="predicted"/>
<dbReference type="VEuPathDB" id="FungiDB:LELG_03599"/>
<dbReference type="AlphaFoldDB" id="A5E1W2"/>
<protein>
    <submittedName>
        <fullName evidence="2">Uncharacterized protein</fullName>
    </submittedName>
</protein>
<evidence type="ECO:0000313" key="2">
    <source>
        <dbReference type="EMBL" id="EDK45420.1"/>
    </source>
</evidence>
<dbReference type="InParanoid" id="A5E1W2"/>
<dbReference type="EMBL" id="CH981527">
    <property type="protein sequence ID" value="EDK45420.1"/>
    <property type="molecule type" value="Genomic_DNA"/>
</dbReference>
<dbReference type="Proteomes" id="UP000001996">
    <property type="component" value="Unassembled WGS sequence"/>
</dbReference>
<gene>
    <name evidence="2" type="ORF">LELG_03599</name>
</gene>
<organism evidence="2 3">
    <name type="scientific">Lodderomyces elongisporus (strain ATCC 11503 / CBS 2605 / JCM 1781 / NBRC 1676 / NRRL YB-4239)</name>
    <name type="common">Yeast</name>
    <name type="synonym">Saccharomyces elongisporus</name>
    <dbReference type="NCBI Taxonomy" id="379508"/>
    <lineage>
        <taxon>Eukaryota</taxon>
        <taxon>Fungi</taxon>
        <taxon>Dikarya</taxon>
        <taxon>Ascomycota</taxon>
        <taxon>Saccharomycotina</taxon>
        <taxon>Pichiomycetes</taxon>
        <taxon>Debaryomycetaceae</taxon>
        <taxon>Candida/Lodderomyces clade</taxon>
        <taxon>Lodderomyces</taxon>
    </lineage>
</organism>
<evidence type="ECO:0000313" key="3">
    <source>
        <dbReference type="Proteomes" id="UP000001996"/>
    </source>
</evidence>
<reference evidence="2 3" key="1">
    <citation type="journal article" date="2009" name="Nature">
        <title>Evolution of pathogenicity and sexual reproduction in eight Candida genomes.</title>
        <authorList>
            <person name="Butler G."/>
            <person name="Rasmussen M.D."/>
            <person name="Lin M.F."/>
            <person name="Santos M.A."/>
            <person name="Sakthikumar S."/>
            <person name="Munro C.A."/>
            <person name="Rheinbay E."/>
            <person name="Grabherr M."/>
            <person name="Forche A."/>
            <person name="Reedy J.L."/>
            <person name="Agrafioti I."/>
            <person name="Arnaud M.B."/>
            <person name="Bates S."/>
            <person name="Brown A.J."/>
            <person name="Brunke S."/>
            <person name="Costanzo M.C."/>
            <person name="Fitzpatrick D.A."/>
            <person name="de Groot P.W."/>
            <person name="Harris D."/>
            <person name="Hoyer L.L."/>
            <person name="Hube B."/>
            <person name="Klis F.M."/>
            <person name="Kodira C."/>
            <person name="Lennard N."/>
            <person name="Logue M.E."/>
            <person name="Martin R."/>
            <person name="Neiman A.M."/>
            <person name="Nikolaou E."/>
            <person name="Quail M.A."/>
            <person name="Quinn J."/>
            <person name="Santos M.C."/>
            <person name="Schmitzberger F.F."/>
            <person name="Sherlock G."/>
            <person name="Shah P."/>
            <person name="Silverstein K.A."/>
            <person name="Skrzypek M.S."/>
            <person name="Soll D."/>
            <person name="Staggs R."/>
            <person name="Stansfield I."/>
            <person name="Stumpf M.P."/>
            <person name="Sudbery P.E."/>
            <person name="Srikantha T."/>
            <person name="Zeng Q."/>
            <person name="Berman J."/>
            <person name="Berriman M."/>
            <person name="Heitman J."/>
            <person name="Gow N.A."/>
            <person name="Lorenz M.C."/>
            <person name="Birren B.W."/>
            <person name="Kellis M."/>
            <person name="Cuomo C.A."/>
        </authorList>
    </citation>
    <scope>NUCLEOTIDE SEQUENCE [LARGE SCALE GENOMIC DNA]</scope>
    <source>
        <strain evidence="3">ATCC 11503 / BCRC 21390 / CBS 2605 / JCM 1781 / NBRC 1676 / NRRL YB-4239</strain>
    </source>
</reference>